<dbReference type="InterPro" id="IPR003682">
    <property type="entry name" value="rRNA_ssu_MeTfrase_G"/>
</dbReference>
<dbReference type="HAMAP" id="MF_00074">
    <property type="entry name" value="16SrRNA_methyltr_G"/>
    <property type="match status" value="1"/>
</dbReference>
<evidence type="ECO:0000256" key="3">
    <source>
        <dbReference type="ARBA" id="ARBA00022603"/>
    </source>
</evidence>
<dbReference type="EMBL" id="CP041730">
    <property type="protein sequence ID" value="QDQ27066.1"/>
    <property type="molecule type" value="Genomic_DNA"/>
</dbReference>
<evidence type="ECO:0000256" key="5">
    <source>
        <dbReference type="ARBA" id="ARBA00022691"/>
    </source>
</evidence>
<comment type="subcellular location">
    <subcellularLocation>
        <location evidence="6">Cytoplasm</location>
    </subcellularLocation>
</comment>
<dbReference type="PIRSF" id="PIRSF003078">
    <property type="entry name" value="GidB"/>
    <property type="match status" value="1"/>
</dbReference>
<dbReference type="GO" id="GO:0005829">
    <property type="term" value="C:cytosol"/>
    <property type="evidence" value="ECO:0007669"/>
    <property type="project" value="TreeGrafter"/>
</dbReference>
<dbReference type="Gene3D" id="3.40.50.150">
    <property type="entry name" value="Vaccinia Virus protein VP39"/>
    <property type="match status" value="1"/>
</dbReference>
<keyword evidence="5 6" id="KW-0949">S-adenosyl-L-methionine</keyword>
<evidence type="ECO:0000313" key="8">
    <source>
        <dbReference type="Proteomes" id="UP000317550"/>
    </source>
</evidence>
<keyword evidence="3 6" id="KW-0489">Methyltransferase</keyword>
<comment type="function">
    <text evidence="6">Specifically methylates the N7 position of guanine in position 527 of 16S rRNA.</text>
</comment>
<accession>A0A516SFX5</accession>
<keyword evidence="2 6" id="KW-0698">rRNA processing</keyword>
<evidence type="ECO:0000313" key="7">
    <source>
        <dbReference type="EMBL" id="QDQ27066.1"/>
    </source>
</evidence>
<evidence type="ECO:0000256" key="1">
    <source>
        <dbReference type="ARBA" id="ARBA00022490"/>
    </source>
</evidence>
<protein>
    <recommendedName>
        <fullName evidence="6">Ribosomal RNA small subunit methyltransferase G</fullName>
        <ecNumber evidence="6">2.1.1.170</ecNumber>
    </recommendedName>
    <alternativeName>
        <fullName evidence="6">16S rRNA 7-methylguanosine methyltransferase</fullName>
        <shortName evidence="6">16S rRNA m7G methyltransferase</shortName>
    </alternativeName>
</protein>
<dbReference type="OrthoDB" id="9808773at2"/>
<proteinExistence type="inferred from homology"/>
<dbReference type="EC" id="2.1.1.170" evidence="6"/>
<keyword evidence="8" id="KW-1185">Reference proteome</keyword>
<dbReference type="NCBIfam" id="TIGR00138">
    <property type="entry name" value="rsmG_gidB"/>
    <property type="match status" value="1"/>
</dbReference>
<name>A0A516SFX5_9NEIS</name>
<dbReference type="PANTHER" id="PTHR31760:SF0">
    <property type="entry name" value="S-ADENOSYL-L-METHIONINE-DEPENDENT METHYLTRANSFERASES SUPERFAMILY PROTEIN"/>
    <property type="match status" value="1"/>
</dbReference>
<dbReference type="Pfam" id="PF02527">
    <property type="entry name" value="GidB"/>
    <property type="match status" value="1"/>
</dbReference>
<evidence type="ECO:0000256" key="6">
    <source>
        <dbReference type="HAMAP-Rule" id="MF_00074"/>
    </source>
</evidence>
<comment type="caution">
    <text evidence="6">Lacks conserved residue(s) required for the propagation of feature annotation.</text>
</comment>
<evidence type="ECO:0000256" key="2">
    <source>
        <dbReference type="ARBA" id="ARBA00022552"/>
    </source>
</evidence>
<dbReference type="SUPFAM" id="SSF53335">
    <property type="entry name" value="S-adenosyl-L-methionine-dependent methyltransferases"/>
    <property type="match status" value="1"/>
</dbReference>
<dbReference type="AlphaFoldDB" id="A0A516SFX5"/>
<feature type="binding site" evidence="6">
    <location>
        <position position="148"/>
    </location>
    <ligand>
        <name>S-adenosyl-L-methionine</name>
        <dbReference type="ChEBI" id="CHEBI:59789"/>
    </ligand>
</feature>
<dbReference type="Proteomes" id="UP000317550">
    <property type="component" value="Chromosome"/>
</dbReference>
<dbReference type="GO" id="GO:0070043">
    <property type="term" value="F:rRNA (guanine-N7-)-methyltransferase activity"/>
    <property type="evidence" value="ECO:0007669"/>
    <property type="project" value="UniProtKB-UniRule"/>
</dbReference>
<dbReference type="CDD" id="cd02440">
    <property type="entry name" value="AdoMet_MTases"/>
    <property type="match status" value="1"/>
</dbReference>
<organism evidence="7 8">
    <name type="scientific">Chitinimonas arctica</name>
    <dbReference type="NCBI Taxonomy" id="2594795"/>
    <lineage>
        <taxon>Bacteria</taxon>
        <taxon>Pseudomonadati</taxon>
        <taxon>Pseudomonadota</taxon>
        <taxon>Betaproteobacteria</taxon>
        <taxon>Neisseriales</taxon>
        <taxon>Chitinibacteraceae</taxon>
        <taxon>Chitinimonas</taxon>
    </lineage>
</organism>
<dbReference type="KEGG" id="cari:FNU76_12230"/>
<gene>
    <name evidence="6 7" type="primary">rsmG</name>
    <name evidence="7" type="ORF">FNU76_12230</name>
</gene>
<reference evidence="8" key="1">
    <citation type="submission" date="2019-07" db="EMBL/GenBank/DDBJ databases">
        <title>Chitinimonas sp. nov., isolated from Ny-Alesund, arctica soil.</title>
        <authorList>
            <person name="Xu Q."/>
            <person name="Peng F."/>
        </authorList>
    </citation>
    <scope>NUCLEOTIDE SEQUENCE [LARGE SCALE GENOMIC DNA]</scope>
    <source>
        <strain evidence="8">R3-44</strain>
    </source>
</reference>
<feature type="binding site" evidence="6">
    <location>
        <position position="86"/>
    </location>
    <ligand>
        <name>S-adenosyl-L-methionine</name>
        <dbReference type="ChEBI" id="CHEBI:59789"/>
    </ligand>
</feature>
<keyword evidence="1 6" id="KW-0963">Cytoplasm</keyword>
<dbReference type="PANTHER" id="PTHR31760">
    <property type="entry name" value="S-ADENOSYL-L-METHIONINE-DEPENDENT METHYLTRANSFERASES SUPERFAMILY PROTEIN"/>
    <property type="match status" value="1"/>
</dbReference>
<keyword evidence="4 6" id="KW-0808">Transferase</keyword>
<feature type="binding site" evidence="6">
    <location>
        <position position="81"/>
    </location>
    <ligand>
        <name>S-adenosyl-L-methionine</name>
        <dbReference type="ChEBI" id="CHEBI:59789"/>
    </ligand>
</feature>
<sequence length="213" mass="23326">MIGHRQEQQLREGLAELGLPLADTAVERLLAYLGLLLKWNKTYSLTAITEPERMVSHHLLDSLAAYAPIAAHAPTRLLDVGSGGGQPGIPLAIAQPDWHITLLDSNHKKTAFLRQAVIELGLNKQVEVVCDRVENVQPAQAFDLITSRAFADLADFSRLTRHLLADGGRWAALKGVQPFEEISALPENIHSEITPLAVPGLGAERCIVWMTPR</sequence>
<evidence type="ECO:0000256" key="4">
    <source>
        <dbReference type="ARBA" id="ARBA00022679"/>
    </source>
</evidence>
<comment type="similarity">
    <text evidence="6">Belongs to the methyltransferase superfamily. RNA methyltransferase RsmG family.</text>
</comment>
<feature type="binding site" evidence="6">
    <location>
        <begin position="133"/>
        <end position="134"/>
    </location>
    <ligand>
        <name>S-adenosyl-L-methionine</name>
        <dbReference type="ChEBI" id="CHEBI:59789"/>
    </ligand>
</feature>
<dbReference type="InterPro" id="IPR029063">
    <property type="entry name" value="SAM-dependent_MTases_sf"/>
</dbReference>
<dbReference type="RefSeq" id="WP_144278459.1">
    <property type="nucleotide sequence ID" value="NZ_CP041730.1"/>
</dbReference>
<comment type="catalytic activity">
    <reaction evidence="6">
        <text>guanosine(527) in 16S rRNA + S-adenosyl-L-methionine = N(7)-methylguanosine(527) in 16S rRNA + S-adenosyl-L-homocysteine</text>
        <dbReference type="Rhea" id="RHEA:42732"/>
        <dbReference type="Rhea" id="RHEA-COMP:10209"/>
        <dbReference type="Rhea" id="RHEA-COMP:10210"/>
        <dbReference type="ChEBI" id="CHEBI:57856"/>
        <dbReference type="ChEBI" id="CHEBI:59789"/>
        <dbReference type="ChEBI" id="CHEBI:74269"/>
        <dbReference type="ChEBI" id="CHEBI:74480"/>
        <dbReference type="EC" id="2.1.1.170"/>
    </reaction>
</comment>